<keyword evidence="1" id="KW-0812">Transmembrane</keyword>
<keyword evidence="3" id="KW-1185">Reference proteome</keyword>
<comment type="caution">
    <text evidence="2">The sequence shown here is derived from an EMBL/GenBank/DDBJ whole genome shotgun (WGS) entry which is preliminary data.</text>
</comment>
<evidence type="ECO:0000313" key="2">
    <source>
        <dbReference type="EMBL" id="MBB3996468.1"/>
    </source>
</evidence>
<gene>
    <name evidence="2" type="ORF">GGR04_000289</name>
</gene>
<protein>
    <submittedName>
        <fullName evidence="2">Uncharacterized membrane protein YhaH (DUF805 family)</fullName>
    </submittedName>
</protein>
<name>A0A7W6H335_9HYPH</name>
<dbReference type="Proteomes" id="UP000542776">
    <property type="component" value="Unassembled WGS sequence"/>
</dbReference>
<keyword evidence="1" id="KW-0472">Membrane</keyword>
<feature type="transmembrane region" description="Helical" evidence="1">
    <location>
        <begin position="72"/>
        <end position="92"/>
    </location>
</feature>
<accession>A0A7W6H335</accession>
<reference evidence="2 3" key="1">
    <citation type="submission" date="2020-08" db="EMBL/GenBank/DDBJ databases">
        <title>Genomic Encyclopedia of Type Strains, Phase IV (KMG-IV): sequencing the most valuable type-strain genomes for metagenomic binning, comparative biology and taxonomic classification.</title>
        <authorList>
            <person name="Goeker M."/>
        </authorList>
    </citation>
    <scope>NUCLEOTIDE SEQUENCE [LARGE SCALE GENOMIC DNA]</scope>
    <source>
        <strain evidence="2 3">DSM 102238</strain>
    </source>
</reference>
<dbReference type="InterPro" id="IPR008523">
    <property type="entry name" value="DUF805"/>
</dbReference>
<feature type="transmembrane region" description="Helical" evidence="1">
    <location>
        <begin position="104"/>
        <end position="123"/>
    </location>
</feature>
<feature type="transmembrane region" description="Helical" evidence="1">
    <location>
        <begin position="129"/>
        <end position="152"/>
    </location>
</feature>
<proteinExistence type="predicted"/>
<dbReference type="Pfam" id="PF05656">
    <property type="entry name" value="DUF805"/>
    <property type="match status" value="1"/>
</dbReference>
<dbReference type="RefSeq" id="WP_183197134.1">
    <property type="nucleotide sequence ID" value="NZ_JACIEK010000001.1"/>
</dbReference>
<sequence>MSNVSIRELFFSWHGTIGRGSWWLGVCALVGGTIVGLIALGVLLLWIAPIGPVAVKTFTTANGLQAENRTSVAMNVAGAIWLLAAVVCFMMLSAKRLRDARISPALLALVPLPILLVVGLPLIREPSPGGDALAILLVALACYGPLWVVLGFKPSAARDPLI</sequence>
<keyword evidence="1" id="KW-1133">Transmembrane helix</keyword>
<dbReference type="EMBL" id="JACIEK010000001">
    <property type="protein sequence ID" value="MBB3996468.1"/>
    <property type="molecule type" value="Genomic_DNA"/>
</dbReference>
<organism evidence="2 3">
    <name type="scientific">Aureimonas pseudogalii</name>
    <dbReference type="NCBI Taxonomy" id="1744844"/>
    <lineage>
        <taxon>Bacteria</taxon>
        <taxon>Pseudomonadati</taxon>
        <taxon>Pseudomonadota</taxon>
        <taxon>Alphaproteobacteria</taxon>
        <taxon>Hyphomicrobiales</taxon>
        <taxon>Aurantimonadaceae</taxon>
        <taxon>Aureimonas</taxon>
    </lineage>
</organism>
<dbReference type="AlphaFoldDB" id="A0A7W6H335"/>
<evidence type="ECO:0000256" key="1">
    <source>
        <dbReference type="SAM" id="Phobius"/>
    </source>
</evidence>
<feature type="transmembrane region" description="Helical" evidence="1">
    <location>
        <begin position="21"/>
        <end position="48"/>
    </location>
</feature>
<evidence type="ECO:0000313" key="3">
    <source>
        <dbReference type="Proteomes" id="UP000542776"/>
    </source>
</evidence>
<dbReference type="GO" id="GO:0016020">
    <property type="term" value="C:membrane"/>
    <property type="evidence" value="ECO:0007669"/>
    <property type="project" value="InterPro"/>
</dbReference>